<accession>A0ABX7MBE2</accession>
<keyword evidence="2" id="KW-0449">Lipoprotein</keyword>
<dbReference type="InterPro" id="IPR010131">
    <property type="entry name" value="MdtP/NodT-like"/>
</dbReference>
<dbReference type="RefSeq" id="WP_206256347.1">
    <property type="nucleotide sequence ID" value="NZ_CP071060.1"/>
</dbReference>
<proteinExistence type="inferred from homology"/>
<keyword evidence="2" id="KW-0812">Transmembrane</keyword>
<dbReference type="Pfam" id="PF02321">
    <property type="entry name" value="OEP"/>
    <property type="match status" value="2"/>
</dbReference>
<name>A0ABX7MBE2_9RHOO</name>
<dbReference type="EMBL" id="CP071060">
    <property type="protein sequence ID" value="QSI79047.1"/>
    <property type="molecule type" value="Genomic_DNA"/>
</dbReference>
<dbReference type="Gene3D" id="2.20.200.10">
    <property type="entry name" value="Outer membrane efflux proteins (OEP)"/>
    <property type="match status" value="1"/>
</dbReference>
<evidence type="ECO:0000313" key="5">
    <source>
        <dbReference type="Proteomes" id="UP000663570"/>
    </source>
</evidence>
<evidence type="ECO:0000313" key="4">
    <source>
        <dbReference type="EMBL" id="QSI79047.1"/>
    </source>
</evidence>
<evidence type="ECO:0000256" key="2">
    <source>
        <dbReference type="RuleBase" id="RU362097"/>
    </source>
</evidence>
<evidence type="ECO:0000256" key="3">
    <source>
        <dbReference type="SAM" id="MobiDB-lite"/>
    </source>
</evidence>
<keyword evidence="2" id="KW-0564">Palmitate</keyword>
<organism evidence="4 5">
    <name type="scientific">Niveibacterium microcysteis</name>
    <dbReference type="NCBI Taxonomy" id="2811415"/>
    <lineage>
        <taxon>Bacteria</taxon>
        <taxon>Pseudomonadati</taxon>
        <taxon>Pseudomonadota</taxon>
        <taxon>Betaproteobacteria</taxon>
        <taxon>Rhodocyclales</taxon>
        <taxon>Rhodocyclaceae</taxon>
        <taxon>Niveibacterium</taxon>
    </lineage>
</organism>
<keyword evidence="2" id="KW-0472">Membrane</keyword>
<gene>
    <name evidence="4" type="ORF">JY500_10715</name>
</gene>
<keyword evidence="2" id="KW-1134">Transmembrane beta strand</keyword>
<comment type="subcellular location">
    <subcellularLocation>
        <location evidence="2">Cell membrane</location>
        <topology evidence="2">Lipid-anchor</topology>
    </subcellularLocation>
</comment>
<dbReference type="Gene3D" id="1.20.1600.10">
    <property type="entry name" value="Outer membrane efflux proteins (OEP)"/>
    <property type="match status" value="1"/>
</dbReference>
<feature type="region of interest" description="Disordered" evidence="3">
    <location>
        <begin position="125"/>
        <end position="148"/>
    </location>
</feature>
<protein>
    <submittedName>
        <fullName evidence="4">Efflux transporter outer membrane subunit</fullName>
    </submittedName>
</protein>
<feature type="compositionally biased region" description="Polar residues" evidence="3">
    <location>
        <begin position="132"/>
        <end position="148"/>
    </location>
</feature>
<dbReference type="InterPro" id="IPR003423">
    <property type="entry name" value="OMP_efflux"/>
</dbReference>
<dbReference type="PANTHER" id="PTHR30203">
    <property type="entry name" value="OUTER MEMBRANE CATION EFFLUX PROTEIN"/>
    <property type="match status" value="1"/>
</dbReference>
<dbReference type="NCBIfam" id="TIGR01845">
    <property type="entry name" value="outer_NodT"/>
    <property type="match status" value="1"/>
</dbReference>
<comment type="similarity">
    <text evidence="1 2">Belongs to the outer membrane factor (OMF) (TC 1.B.17) family.</text>
</comment>
<sequence>MPLLKNRSTRAAPFVPRASGLPPFNPRRVCAAILALGLSACASVGPDYRTPTPVEYPVWQSQAADSVSRPATPALLARWWQQFDDPSLNALVDAALSGSTDLQSALARLEEVRARRGLTKAGQLPEIDASANARNQASRPNDQTLTTRSYSASADLSWEIDLFGGKRRAVEAAEADVDAAQADLYAARVSLVAAVASAYIDLRTAENRLAVLQATLASRDETDQITRWREQAGLTSTLDVAQSKSSLEQARAALPSVERSISEARNQLALLAGKPPGAIDGLVGPRRALPDFQFALGLGIPAQTLQQRPDLVAAERQLAAATARVGEAEAARYPKLVLSGSIGVDALSAGDLFRPEAVLASIAGGLSAPIFDAGRIKQSIAIQNALQQQALITWQASVLTALSEVENALVAWRTTNTRLASLDTATAAASEAEQLASQRYKAGLIDLSILLDTQRTLLSLQDQQTSAQGERAKALVNLYKALGGGWSPEAAGKTPAVGDSING</sequence>
<dbReference type="SUPFAM" id="SSF56954">
    <property type="entry name" value="Outer membrane efflux proteins (OEP)"/>
    <property type="match status" value="1"/>
</dbReference>
<evidence type="ECO:0000256" key="1">
    <source>
        <dbReference type="ARBA" id="ARBA00007613"/>
    </source>
</evidence>
<keyword evidence="5" id="KW-1185">Reference proteome</keyword>
<dbReference type="Proteomes" id="UP000663570">
    <property type="component" value="Chromosome"/>
</dbReference>
<reference evidence="4 5" key="1">
    <citation type="submission" date="2021-02" db="EMBL/GenBank/DDBJ databases">
        <title>Niveibacterium changnyeongensis HC41.</title>
        <authorList>
            <person name="Kang M."/>
        </authorList>
    </citation>
    <scope>NUCLEOTIDE SEQUENCE [LARGE SCALE GENOMIC DNA]</scope>
    <source>
        <strain evidence="4 5">HC41</strain>
    </source>
</reference>